<evidence type="ECO:0000256" key="9">
    <source>
        <dbReference type="SAM" id="SignalP"/>
    </source>
</evidence>
<feature type="signal peptide" evidence="9">
    <location>
        <begin position="1"/>
        <end position="20"/>
    </location>
</feature>
<dbReference type="GO" id="GO:0015562">
    <property type="term" value="F:efflux transmembrane transporter activity"/>
    <property type="evidence" value="ECO:0007669"/>
    <property type="project" value="InterPro"/>
</dbReference>
<dbReference type="NCBIfam" id="TIGR01844">
    <property type="entry name" value="type_I_sec_TolC"/>
    <property type="match status" value="1"/>
</dbReference>
<dbReference type="InterPro" id="IPR058622">
    <property type="entry name" value="TolC"/>
</dbReference>
<sequence length="439" mass="47961">MKKTLLSLLIGISITSSAYADSLFDVYQQALQNDPATLQSKATKEAAFIDIDKSRASLLPQVSLALSASKTYGDSDGSSNSARINLSQSIYDHSNWIALDRAELVASRADTNYASAMQNLIVRAVSSYFNTLQAQDDLEFAQAEKRAIERQLEQTKQRFEVGLTAITDVHEAQAQYDTSVAAEISAENAVETNLEALREITGAYYQQLNVLNTQTFSASMPSPNDINDWLKLAEERNLQLLASNTSVDIAKFDIKSARAGHYPTVSLTANANSSDNGNTPVITEDGLSSSDDRYNTYGIGLSVSIPLYSGGRTTANVDSAKYSFIANSEERERIHRSVIRSVRSNYNDVKAAISRIKAFEQAVVSAESALKATEAGFDVGTRTIVDVLNSTRNLFDARRNLSRVRYGYVTSMMNLKLAAGTLSEQDVKDIDMGLTAQVK</sequence>
<dbReference type="SUPFAM" id="SSF56954">
    <property type="entry name" value="Outer membrane efflux proteins (OEP)"/>
    <property type="match status" value="1"/>
</dbReference>
<dbReference type="InterPro" id="IPR010130">
    <property type="entry name" value="T1SS_OMP_TolC"/>
</dbReference>
<protein>
    <submittedName>
        <fullName evidence="10">Outer membrane channel protein</fullName>
    </submittedName>
</protein>
<keyword evidence="9" id="KW-0732">Signal</keyword>
<evidence type="ECO:0000256" key="4">
    <source>
        <dbReference type="ARBA" id="ARBA00022452"/>
    </source>
</evidence>
<reference evidence="11" key="1">
    <citation type="submission" date="2016-02" db="EMBL/GenBank/DDBJ databases">
        <authorList>
            <person name="Schultz-Johansen M."/>
            <person name="Glaring M.A."/>
            <person name="Bech P.K."/>
            <person name="Stougaard P."/>
        </authorList>
    </citation>
    <scope>NUCLEOTIDE SEQUENCE [LARGE SCALE GENOMIC DNA]</scope>
    <source>
        <strain evidence="11">S66</strain>
    </source>
</reference>
<dbReference type="STRING" id="1799789.AX660_09765"/>
<comment type="caution">
    <text evidence="10">The sequence shown here is derived from an EMBL/GenBank/DDBJ whole genome shotgun (WGS) entry which is preliminary data.</text>
</comment>
<dbReference type="PANTHER" id="PTHR30026">
    <property type="entry name" value="OUTER MEMBRANE PROTEIN TOLC"/>
    <property type="match status" value="1"/>
</dbReference>
<evidence type="ECO:0000256" key="2">
    <source>
        <dbReference type="ARBA" id="ARBA00007613"/>
    </source>
</evidence>
<dbReference type="Pfam" id="PF02321">
    <property type="entry name" value="OEP"/>
    <property type="match status" value="2"/>
</dbReference>
<keyword evidence="6" id="KW-0472">Membrane</keyword>
<evidence type="ECO:0000256" key="6">
    <source>
        <dbReference type="ARBA" id="ARBA00023136"/>
    </source>
</evidence>
<evidence type="ECO:0000313" key="10">
    <source>
        <dbReference type="EMBL" id="KXI30260.1"/>
    </source>
</evidence>
<evidence type="ECO:0000256" key="5">
    <source>
        <dbReference type="ARBA" id="ARBA00022692"/>
    </source>
</evidence>
<dbReference type="GO" id="GO:1990281">
    <property type="term" value="C:efflux pump complex"/>
    <property type="evidence" value="ECO:0007669"/>
    <property type="project" value="TreeGrafter"/>
</dbReference>
<keyword evidence="3" id="KW-0813">Transport</keyword>
<feature type="coiled-coil region" evidence="8">
    <location>
        <begin position="131"/>
        <end position="158"/>
    </location>
</feature>
<evidence type="ECO:0000256" key="3">
    <source>
        <dbReference type="ARBA" id="ARBA00022448"/>
    </source>
</evidence>
<dbReference type="EMBL" id="LSNE01000003">
    <property type="protein sequence ID" value="KXI30260.1"/>
    <property type="molecule type" value="Genomic_DNA"/>
</dbReference>
<dbReference type="Gene3D" id="1.20.1600.10">
    <property type="entry name" value="Outer membrane efflux proteins (OEP)"/>
    <property type="match status" value="1"/>
</dbReference>
<gene>
    <name evidence="10" type="primary">tolC</name>
    <name evidence="10" type="ORF">AX660_09765</name>
</gene>
<evidence type="ECO:0000256" key="1">
    <source>
        <dbReference type="ARBA" id="ARBA00004442"/>
    </source>
</evidence>
<dbReference type="InterPro" id="IPR051906">
    <property type="entry name" value="TolC-like"/>
</dbReference>
<dbReference type="AlphaFoldDB" id="A0A136A558"/>
<dbReference type="NCBIfam" id="NF007002">
    <property type="entry name" value="PRK09465.1"/>
    <property type="match status" value="1"/>
</dbReference>
<evidence type="ECO:0000256" key="8">
    <source>
        <dbReference type="SAM" id="Coils"/>
    </source>
</evidence>
<comment type="subcellular location">
    <subcellularLocation>
        <location evidence="1">Cell outer membrane</location>
    </subcellularLocation>
</comment>
<proteinExistence type="inferred from homology"/>
<comment type="similarity">
    <text evidence="2">Belongs to the outer membrane factor (OMF) (TC 1.B.17) family.</text>
</comment>
<keyword evidence="11" id="KW-1185">Reference proteome</keyword>
<feature type="chain" id="PRO_5007469438" evidence="9">
    <location>
        <begin position="21"/>
        <end position="439"/>
    </location>
</feature>
<dbReference type="GO" id="GO:0015288">
    <property type="term" value="F:porin activity"/>
    <property type="evidence" value="ECO:0007669"/>
    <property type="project" value="TreeGrafter"/>
</dbReference>
<accession>A0A136A558</accession>
<dbReference type="InterPro" id="IPR003423">
    <property type="entry name" value="OMP_efflux"/>
</dbReference>
<dbReference type="OrthoDB" id="9813458at2"/>
<dbReference type="RefSeq" id="WP_068374347.1">
    <property type="nucleotide sequence ID" value="NZ_LSNE01000003.1"/>
</dbReference>
<dbReference type="GO" id="GO:0009279">
    <property type="term" value="C:cell outer membrane"/>
    <property type="evidence" value="ECO:0007669"/>
    <property type="project" value="UniProtKB-SubCell"/>
</dbReference>
<keyword evidence="7" id="KW-0998">Cell outer membrane</keyword>
<evidence type="ECO:0000313" key="11">
    <source>
        <dbReference type="Proteomes" id="UP000070299"/>
    </source>
</evidence>
<name>A0A136A558_9ALTE</name>
<evidence type="ECO:0000256" key="7">
    <source>
        <dbReference type="ARBA" id="ARBA00023237"/>
    </source>
</evidence>
<keyword evidence="8" id="KW-0175">Coiled coil</keyword>
<keyword evidence="5" id="KW-0812">Transmembrane</keyword>
<organism evidence="10 11">
    <name type="scientific">Paraglaciecola hydrolytica</name>
    <dbReference type="NCBI Taxonomy" id="1799789"/>
    <lineage>
        <taxon>Bacteria</taxon>
        <taxon>Pseudomonadati</taxon>
        <taxon>Pseudomonadota</taxon>
        <taxon>Gammaproteobacteria</taxon>
        <taxon>Alteromonadales</taxon>
        <taxon>Alteromonadaceae</taxon>
        <taxon>Paraglaciecola</taxon>
    </lineage>
</organism>
<dbReference type="Proteomes" id="UP000070299">
    <property type="component" value="Unassembled WGS sequence"/>
</dbReference>
<keyword evidence="4" id="KW-1134">Transmembrane beta strand</keyword>
<dbReference type="PANTHER" id="PTHR30026:SF20">
    <property type="entry name" value="OUTER MEMBRANE PROTEIN TOLC"/>
    <property type="match status" value="1"/>
</dbReference>